<keyword evidence="6 15" id="KW-0997">Cell inner membrane</keyword>
<dbReference type="Proteomes" id="UP001199044">
    <property type="component" value="Unassembled WGS sequence"/>
</dbReference>
<keyword evidence="9 15" id="KW-0418">Kinase</keyword>
<evidence type="ECO:0000256" key="10">
    <source>
        <dbReference type="ARBA" id="ARBA00022840"/>
    </source>
</evidence>
<dbReference type="HAMAP" id="MF_00521">
    <property type="entry name" value="KDO_kinase"/>
    <property type="match status" value="1"/>
</dbReference>
<organism evidence="16 17">
    <name type="scientific">Vibrio tritonius</name>
    <dbReference type="NCBI Taxonomy" id="1435069"/>
    <lineage>
        <taxon>Bacteria</taxon>
        <taxon>Pseudomonadati</taxon>
        <taxon>Pseudomonadota</taxon>
        <taxon>Gammaproteobacteria</taxon>
        <taxon>Vibrionales</taxon>
        <taxon>Vibrionaceae</taxon>
        <taxon>Vibrio</taxon>
    </lineage>
</organism>
<dbReference type="Gene3D" id="1.10.510.10">
    <property type="entry name" value="Transferase(Phosphotransferase) domain 1"/>
    <property type="match status" value="1"/>
</dbReference>
<comment type="subcellular location">
    <subcellularLocation>
        <location evidence="1 15">Cell inner membrane</location>
        <topology evidence="1 15">Peripheral membrane protein</topology>
        <orientation evidence="1 15">Cytoplasmic side</orientation>
    </subcellularLocation>
</comment>
<evidence type="ECO:0000256" key="6">
    <source>
        <dbReference type="ARBA" id="ARBA00022519"/>
    </source>
</evidence>
<accession>A0ABS7YQS9</accession>
<comment type="function">
    <text evidence="15">Catalyzes the ATP-dependent phosphorylation of the 3-deoxy-D-manno-octulosonic acid (Kdo) residue in Kdo-lipid IV(A) at the 4-OH position.</text>
</comment>
<dbReference type="EMBL" id="JAIWIU010000066">
    <property type="protein sequence ID" value="MCA2016625.1"/>
    <property type="molecule type" value="Genomic_DNA"/>
</dbReference>
<keyword evidence="7 15" id="KW-0808">Transferase</keyword>
<dbReference type="NCBIfam" id="NF002475">
    <property type="entry name" value="PRK01723.1"/>
    <property type="match status" value="1"/>
</dbReference>
<dbReference type="RefSeq" id="WP_225250596.1">
    <property type="nucleotide sequence ID" value="NZ_JAIWIU010000066.1"/>
</dbReference>
<evidence type="ECO:0000256" key="5">
    <source>
        <dbReference type="ARBA" id="ARBA00022475"/>
    </source>
</evidence>
<evidence type="ECO:0000256" key="4">
    <source>
        <dbReference type="ARBA" id="ARBA00011988"/>
    </source>
</evidence>
<evidence type="ECO:0000256" key="9">
    <source>
        <dbReference type="ARBA" id="ARBA00022777"/>
    </source>
</evidence>
<comment type="catalytic activity">
    <reaction evidence="14 15">
        <text>an alpha-Kdo-(2-&gt;6)-lipid IVA + ATP = a 4-O-phospho-alpha-Kdo-(2-&gt;6)-lipid IVA + ADP + H(+)</text>
        <dbReference type="Rhea" id="RHEA:74271"/>
        <dbReference type="ChEBI" id="CHEBI:15378"/>
        <dbReference type="ChEBI" id="CHEBI:30616"/>
        <dbReference type="ChEBI" id="CHEBI:176428"/>
        <dbReference type="ChEBI" id="CHEBI:193140"/>
        <dbReference type="ChEBI" id="CHEBI:456216"/>
        <dbReference type="EC" id="2.7.1.166"/>
    </reaction>
</comment>
<evidence type="ECO:0000256" key="3">
    <source>
        <dbReference type="ARBA" id="ARBA00010327"/>
    </source>
</evidence>
<proteinExistence type="inferred from homology"/>
<dbReference type="Pfam" id="PF06293">
    <property type="entry name" value="Kdo"/>
    <property type="match status" value="1"/>
</dbReference>
<reference evidence="17" key="1">
    <citation type="submission" date="2023-07" db="EMBL/GenBank/DDBJ databases">
        <title>Molecular identification of indigenous halophilic bacteria isolated from red sea cost, biodegradation of synthetic dyes and assessment of degraded metabolite toxicity.</title>
        <authorList>
            <person name="Chaieb K."/>
            <person name="Altayb H.N."/>
        </authorList>
    </citation>
    <scope>NUCLEOTIDE SEQUENCE [LARGE SCALE GENOMIC DNA]</scope>
    <source>
        <strain evidence="17">K20</strain>
    </source>
</reference>
<evidence type="ECO:0000313" key="16">
    <source>
        <dbReference type="EMBL" id="MCA2016625.1"/>
    </source>
</evidence>
<keyword evidence="8 15" id="KW-0547">Nucleotide-binding</keyword>
<evidence type="ECO:0000256" key="14">
    <source>
        <dbReference type="ARBA" id="ARBA00034417"/>
    </source>
</evidence>
<dbReference type="GO" id="GO:0016301">
    <property type="term" value="F:kinase activity"/>
    <property type="evidence" value="ECO:0007669"/>
    <property type="project" value="UniProtKB-KW"/>
</dbReference>
<evidence type="ECO:0000256" key="2">
    <source>
        <dbReference type="ARBA" id="ARBA00004713"/>
    </source>
</evidence>
<evidence type="ECO:0000256" key="7">
    <source>
        <dbReference type="ARBA" id="ARBA00022679"/>
    </source>
</evidence>
<protein>
    <recommendedName>
        <fullName evidence="13 15">3-deoxy-D-manno-octulosonic acid kinase</fullName>
        <shortName evidence="15">Kdo kinase</shortName>
        <ecNumber evidence="4 15">2.7.1.166</ecNumber>
    </recommendedName>
</protein>
<dbReference type="InterPro" id="IPR011009">
    <property type="entry name" value="Kinase-like_dom_sf"/>
</dbReference>
<dbReference type="SUPFAM" id="SSF56112">
    <property type="entry name" value="Protein kinase-like (PK-like)"/>
    <property type="match status" value="1"/>
</dbReference>
<keyword evidence="17" id="KW-1185">Reference proteome</keyword>
<evidence type="ECO:0000256" key="8">
    <source>
        <dbReference type="ARBA" id="ARBA00022741"/>
    </source>
</evidence>
<keyword evidence="11 15" id="KW-0448">Lipopolysaccharide biosynthesis</keyword>
<evidence type="ECO:0000256" key="11">
    <source>
        <dbReference type="ARBA" id="ARBA00022985"/>
    </source>
</evidence>
<dbReference type="InterPro" id="IPR022826">
    <property type="entry name" value="KDO_kinase"/>
</dbReference>
<feature type="active site" evidence="15">
    <location>
        <position position="167"/>
    </location>
</feature>
<keyword evidence="10 15" id="KW-0067">ATP-binding</keyword>
<evidence type="ECO:0000256" key="15">
    <source>
        <dbReference type="HAMAP-Rule" id="MF_00521"/>
    </source>
</evidence>
<dbReference type="EC" id="2.7.1.166" evidence="4 15"/>
<evidence type="ECO:0000256" key="1">
    <source>
        <dbReference type="ARBA" id="ARBA00004515"/>
    </source>
</evidence>
<evidence type="ECO:0000313" key="17">
    <source>
        <dbReference type="Proteomes" id="UP001199044"/>
    </source>
</evidence>
<comment type="caution">
    <text evidence="16">The sequence shown here is derived from an EMBL/GenBank/DDBJ whole genome shotgun (WGS) entry which is preliminary data.</text>
</comment>
<comment type="similarity">
    <text evidence="3 15">Belongs to the protein kinase superfamily. KdkA/RfaP family.</text>
</comment>
<keyword evidence="12 15" id="KW-0472">Membrane</keyword>
<evidence type="ECO:0000256" key="13">
    <source>
        <dbReference type="ARBA" id="ARBA00029511"/>
    </source>
</evidence>
<gene>
    <name evidence="15" type="primary">kdkA</name>
    <name evidence="16" type="ORF">LDJ79_10930</name>
</gene>
<name>A0ABS7YQS9_9VIBR</name>
<comment type="pathway">
    <text evidence="2 15">Bacterial outer membrane biogenesis; LPS core biosynthesis.</text>
</comment>
<evidence type="ECO:0000256" key="12">
    <source>
        <dbReference type="ARBA" id="ARBA00023136"/>
    </source>
</evidence>
<sequence>MKILHPSANQQIWYDEHLFSGDPQQAFDPHYWQQQQKVTGSAQGRGTTWFVQLDTLEGALRHYRRGGLFGKVVKDQYWFHSWEQTRSYQEFILLQKLSQANVNVPRPIAARAVKSGPFYRADLLSEKIPNARDMVELLCSHALNRQIYQKVGQMVRRMHNVGVNHTDLNIHNILIDDNENVWIIDFDKCGFASLGGEWAEQNLARLKRSFLKEQPKFPTHWSLECWQWLMEGYQHPEGNS</sequence>
<keyword evidence="5 15" id="KW-1003">Cell membrane</keyword>